<dbReference type="PROSITE" id="PS50234">
    <property type="entry name" value="VWFA"/>
    <property type="match status" value="1"/>
</dbReference>
<evidence type="ECO:0000313" key="4">
    <source>
        <dbReference type="EMBL" id="GAA1854613.1"/>
    </source>
</evidence>
<dbReference type="PROSITE" id="PS51257">
    <property type="entry name" value="PROKAR_LIPOPROTEIN"/>
    <property type="match status" value="1"/>
</dbReference>
<dbReference type="SUPFAM" id="SSF53300">
    <property type="entry name" value="vWA-like"/>
    <property type="match status" value="1"/>
</dbReference>
<protein>
    <submittedName>
        <fullName evidence="4">Substrate-binding domain-containing protein</fullName>
    </submittedName>
</protein>
<feature type="signal peptide" evidence="2">
    <location>
        <begin position="1"/>
        <end position="23"/>
    </location>
</feature>
<dbReference type="SMART" id="SM00327">
    <property type="entry name" value="VWA"/>
    <property type="match status" value="1"/>
</dbReference>
<name>A0ABN2N641_9PSEU</name>
<dbReference type="InterPro" id="IPR002035">
    <property type="entry name" value="VWF_A"/>
</dbReference>
<evidence type="ECO:0000256" key="2">
    <source>
        <dbReference type="SAM" id="SignalP"/>
    </source>
</evidence>
<evidence type="ECO:0000256" key="1">
    <source>
        <dbReference type="SAM" id="MobiDB-lite"/>
    </source>
</evidence>
<feature type="chain" id="PRO_5046026638" evidence="2">
    <location>
        <begin position="24"/>
        <end position="530"/>
    </location>
</feature>
<comment type="caution">
    <text evidence="4">The sequence shown here is derived from an EMBL/GenBank/DDBJ whole genome shotgun (WGS) entry which is preliminary data.</text>
</comment>
<dbReference type="Proteomes" id="UP001500449">
    <property type="component" value="Unassembled WGS sequence"/>
</dbReference>
<dbReference type="Gene3D" id="3.40.50.410">
    <property type="entry name" value="von Willebrand factor, type A domain"/>
    <property type="match status" value="1"/>
</dbReference>
<keyword evidence="2" id="KW-0732">Signal</keyword>
<evidence type="ECO:0000259" key="3">
    <source>
        <dbReference type="PROSITE" id="PS50234"/>
    </source>
</evidence>
<accession>A0ABN2N641</accession>
<organism evidence="4 5">
    <name type="scientific">Pseudonocardia ailaonensis</name>
    <dbReference type="NCBI Taxonomy" id="367279"/>
    <lineage>
        <taxon>Bacteria</taxon>
        <taxon>Bacillati</taxon>
        <taxon>Actinomycetota</taxon>
        <taxon>Actinomycetes</taxon>
        <taxon>Pseudonocardiales</taxon>
        <taxon>Pseudonocardiaceae</taxon>
        <taxon>Pseudonocardia</taxon>
    </lineage>
</organism>
<dbReference type="CDD" id="cd00198">
    <property type="entry name" value="vWFA"/>
    <property type="match status" value="1"/>
</dbReference>
<dbReference type="Pfam" id="PF13531">
    <property type="entry name" value="SBP_bac_11"/>
    <property type="match status" value="1"/>
</dbReference>
<dbReference type="Pfam" id="PF13519">
    <property type="entry name" value="VWA_2"/>
    <property type="match status" value="1"/>
</dbReference>
<sequence>MSGVRRIVLLLALALLAAGCTSAPEGTTLRVLAGSELADMVPILEEAARATGVRVQLDQVGTLDGAEQVTSGAAAATHDAVWFSSNRYLALQPGAQARIGTATEIMSSPVVLGLRRSVAQRLGWVGRPVTWAEIAAAAGRTEFTYGMTDPSASNSGFSTVVAVSTALAGTGAALTTAQAASTAPALRDYFSAQVLSAGSSGWLQDAFVRRTTGADPGPHVDGLMNYESVLVALNASGRLPEPLEIISPADGVVTAEYPFTVLAGASEQVRDAVRRLTDHLRTPDVQRAIAERTSRRPAVPGVPQTLGPAPVELPFPARAEVVDTLLTSWFDKVRRPSRTIYVLDVSGSMGEQDRIGRLRASLTGLTGGDPGSASRYRRFRGREEVTLLPFSDRPGTPDTVTVPQDDPSPGLTRIAADAAGLRPGGQTAIYDALDSAYAVAARQITADPDRFTSIVLMTDGANNTGRDLADFTAGQGARAPALKAVPIFPILFADSDTGEMEQLATLTGGRTFDARRLPLDQVFQEIRGYV</sequence>
<dbReference type="InterPro" id="IPR036465">
    <property type="entry name" value="vWFA_dom_sf"/>
</dbReference>
<keyword evidence="5" id="KW-1185">Reference proteome</keyword>
<proteinExistence type="predicted"/>
<dbReference type="SUPFAM" id="SSF53850">
    <property type="entry name" value="Periplasmic binding protein-like II"/>
    <property type="match status" value="1"/>
</dbReference>
<feature type="domain" description="VWFA" evidence="3">
    <location>
        <begin position="338"/>
        <end position="530"/>
    </location>
</feature>
<feature type="region of interest" description="Disordered" evidence="1">
    <location>
        <begin position="389"/>
        <end position="409"/>
    </location>
</feature>
<dbReference type="EMBL" id="BAAAQK010000012">
    <property type="protein sequence ID" value="GAA1854613.1"/>
    <property type="molecule type" value="Genomic_DNA"/>
</dbReference>
<reference evidence="4 5" key="1">
    <citation type="journal article" date="2019" name="Int. J. Syst. Evol. Microbiol.">
        <title>The Global Catalogue of Microorganisms (GCM) 10K type strain sequencing project: providing services to taxonomists for standard genome sequencing and annotation.</title>
        <authorList>
            <consortium name="The Broad Institute Genomics Platform"/>
            <consortium name="The Broad Institute Genome Sequencing Center for Infectious Disease"/>
            <person name="Wu L."/>
            <person name="Ma J."/>
        </authorList>
    </citation>
    <scope>NUCLEOTIDE SEQUENCE [LARGE SCALE GENOMIC DNA]</scope>
    <source>
        <strain evidence="4 5">JCM 16009</strain>
    </source>
</reference>
<gene>
    <name evidence="4" type="ORF">GCM10009836_38350</name>
</gene>
<evidence type="ECO:0000313" key="5">
    <source>
        <dbReference type="Proteomes" id="UP001500449"/>
    </source>
</evidence>